<protein>
    <submittedName>
        <fullName evidence="1">Uncharacterized protein</fullName>
    </submittedName>
</protein>
<evidence type="ECO:0000313" key="1">
    <source>
        <dbReference type="EMBL" id="AGR46925.1"/>
    </source>
</evidence>
<dbReference type="Proteomes" id="UP000015092">
    <property type="component" value="Segment"/>
</dbReference>
<gene>
    <name evidence="1" type="ORF">JL_20</name>
</gene>
<accession>S5MMH9</accession>
<dbReference type="KEGG" id="vg:26642138"/>
<dbReference type="RefSeq" id="YP_009215800.1">
    <property type="nucleotide sequence ID" value="NC_028982.1"/>
</dbReference>
<organism evidence="1 2">
    <name type="scientific">Bacillus phage JL</name>
    <dbReference type="NCBI Taxonomy" id="1296655"/>
    <lineage>
        <taxon>Viruses</taxon>
        <taxon>Duplodnaviria</taxon>
        <taxon>Heunggongvirae</taxon>
        <taxon>Uroviricota</taxon>
        <taxon>Caudoviricetes</taxon>
        <taxon>Herelleviridae</taxon>
        <taxon>Spounavirinae</taxon>
        <taxon>Siminovitchvirus</taxon>
        <taxon>Siminovitchvirus JL</taxon>
    </lineage>
</organism>
<dbReference type="GeneID" id="26642138"/>
<proteinExistence type="predicted"/>
<evidence type="ECO:0000313" key="2">
    <source>
        <dbReference type="Proteomes" id="UP000015092"/>
    </source>
</evidence>
<name>S5MMH9_9CAUD</name>
<dbReference type="EMBL" id="KC595512">
    <property type="protein sequence ID" value="AGR46925.1"/>
    <property type="molecule type" value="Genomic_DNA"/>
</dbReference>
<sequence length="59" mass="7252">MLFCVEFRFKINQNHLYMKEREKRNLIQKIYERRVVVGYIGGEKVIDKRTPIALFERSF</sequence>
<keyword evidence="2" id="KW-1185">Reference proteome</keyword>
<reference evidence="1 2" key="1">
    <citation type="journal article" date="2014" name="Genome Announc.">
        <title>Genome Sequences of Three Novel Bacillus cereus Bacteriophages.</title>
        <authorList>
            <person name="Grose J.H."/>
            <person name="Jensen J.D."/>
            <person name="Merrill B.D."/>
            <person name="Fisher J.N."/>
            <person name="Burnett S.H."/>
            <person name="Breakwell D.P."/>
        </authorList>
    </citation>
    <scope>NUCLEOTIDE SEQUENCE [LARGE SCALE GENOMIC DNA]</scope>
</reference>